<sequence length="33" mass="4071">MTHVKLSSFFHILQVYAMDYPLFLHRWKFNSVN</sequence>
<evidence type="ECO:0000313" key="1">
    <source>
        <dbReference type="EMBL" id="MBX44594.1"/>
    </source>
</evidence>
<accession>A0A2P2NQ92</accession>
<dbReference type="AlphaFoldDB" id="A0A2P2NQ92"/>
<dbReference type="EMBL" id="GGEC01064110">
    <property type="protein sequence ID" value="MBX44594.1"/>
    <property type="molecule type" value="Transcribed_RNA"/>
</dbReference>
<reference evidence="1" key="1">
    <citation type="submission" date="2018-02" db="EMBL/GenBank/DDBJ databases">
        <title>Rhizophora mucronata_Transcriptome.</title>
        <authorList>
            <person name="Meera S.P."/>
            <person name="Sreeshan A."/>
            <person name="Augustine A."/>
        </authorList>
    </citation>
    <scope>NUCLEOTIDE SEQUENCE</scope>
    <source>
        <tissue evidence="1">Leaf</tissue>
    </source>
</reference>
<proteinExistence type="predicted"/>
<organism evidence="1">
    <name type="scientific">Rhizophora mucronata</name>
    <name type="common">Asiatic mangrove</name>
    <dbReference type="NCBI Taxonomy" id="61149"/>
    <lineage>
        <taxon>Eukaryota</taxon>
        <taxon>Viridiplantae</taxon>
        <taxon>Streptophyta</taxon>
        <taxon>Embryophyta</taxon>
        <taxon>Tracheophyta</taxon>
        <taxon>Spermatophyta</taxon>
        <taxon>Magnoliopsida</taxon>
        <taxon>eudicotyledons</taxon>
        <taxon>Gunneridae</taxon>
        <taxon>Pentapetalae</taxon>
        <taxon>rosids</taxon>
        <taxon>fabids</taxon>
        <taxon>Malpighiales</taxon>
        <taxon>Rhizophoraceae</taxon>
        <taxon>Rhizophora</taxon>
    </lineage>
</organism>
<name>A0A2P2NQ92_RHIMU</name>
<protein>
    <submittedName>
        <fullName evidence="1">Uncharacterized protein</fullName>
    </submittedName>
</protein>